<dbReference type="EC" id="3.1.3.18" evidence="5"/>
<keyword evidence="7 10" id="KW-0378">Hydrolase</keyword>
<dbReference type="InterPro" id="IPR036412">
    <property type="entry name" value="HAD-like_sf"/>
</dbReference>
<dbReference type="Gene3D" id="1.10.150.240">
    <property type="entry name" value="Putative phosphatase, domain 2"/>
    <property type="match status" value="1"/>
</dbReference>
<keyword evidence="6" id="KW-0479">Metal-binding</keyword>
<dbReference type="GO" id="GO:0005829">
    <property type="term" value="C:cytosol"/>
    <property type="evidence" value="ECO:0007669"/>
    <property type="project" value="TreeGrafter"/>
</dbReference>
<gene>
    <name evidence="10" type="ORF">MNBD_ALPHA08-2365</name>
</gene>
<evidence type="ECO:0000256" key="5">
    <source>
        <dbReference type="ARBA" id="ARBA00013078"/>
    </source>
</evidence>
<dbReference type="PANTHER" id="PTHR43434:SF1">
    <property type="entry name" value="PHOSPHOGLYCOLATE PHOSPHATASE"/>
    <property type="match status" value="1"/>
</dbReference>
<evidence type="ECO:0000256" key="4">
    <source>
        <dbReference type="ARBA" id="ARBA00006171"/>
    </source>
</evidence>
<keyword evidence="9" id="KW-0119">Carbohydrate metabolism</keyword>
<dbReference type="EMBL" id="UOEC01000184">
    <property type="protein sequence ID" value="VAW01194.1"/>
    <property type="molecule type" value="Genomic_DNA"/>
</dbReference>
<organism evidence="10">
    <name type="scientific">hydrothermal vent metagenome</name>
    <dbReference type="NCBI Taxonomy" id="652676"/>
    <lineage>
        <taxon>unclassified sequences</taxon>
        <taxon>metagenomes</taxon>
        <taxon>ecological metagenomes</taxon>
    </lineage>
</organism>
<dbReference type="InterPro" id="IPR023198">
    <property type="entry name" value="PGP-like_dom2"/>
</dbReference>
<evidence type="ECO:0000256" key="1">
    <source>
        <dbReference type="ARBA" id="ARBA00000830"/>
    </source>
</evidence>
<dbReference type="GO" id="GO:0006281">
    <property type="term" value="P:DNA repair"/>
    <property type="evidence" value="ECO:0007669"/>
    <property type="project" value="TreeGrafter"/>
</dbReference>
<dbReference type="InterPro" id="IPR006439">
    <property type="entry name" value="HAD-SF_hydro_IA"/>
</dbReference>
<evidence type="ECO:0000256" key="9">
    <source>
        <dbReference type="ARBA" id="ARBA00023277"/>
    </source>
</evidence>
<dbReference type="AlphaFoldDB" id="A0A3B0SXH6"/>
<dbReference type="NCBIfam" id="TIGR01449">
    <property type="entry name" value="PGP_bact"/>
    <property type="match status" value="1"/>
</dbReference>
<comment type="cofactor">
    <cofactor evidence="2">
        <name>Mg(2+)</name>
        <dbReference type="ChEBI" id="CHEBI:18420"/>
    </cofactor>
</comment>
<comment type="pathway">
    <text evidence="3">Organic acid metabolism; glycolate biosynthesis; glycolate from 2-phosphoglycolate: step 1/1.</text>
</comment>
<dbReference type="PANTHER" id="PTHR43434">
    <property type="entry name" value="PHOSPHOGLYCOLATE PHOSPHATASE"/>
    <property type="match status" value="1"/>
</dbReference>
<dbReference type="SUPFAM" id="SSF56784">
    <property type="entry name" value="HAD-like"/>
    <property type="match status" value="1"/>
</dbReference>
<dbReference type="SFLD" id="SFLDS00003">
    <property type="entry name" value="Haloacid_Dehalogenase"/>
    <property type="match status" value="1"/>
</dbReference>
<dbReference type="InterPro" id="IPR041492">
    <property type="entry name" value="HAD_2"/>
</dbReference>
<evidence type="ECO:0000256" key="2">
    <source>
        <dbReference type="ARBA" id="ARBA00001946"/>
    </source>
</evidence>
<proteinExistence type="inferred from homology"/>
<dbReference type="Pfam" id="PF13419">
    <property type="entry name" value="HAD_2"/>
    <property type="match status" value="1"/>
</dbReference>
<dbReference type="InterPro" id="IPR023214">
    <property type="entry name" value="HAD_sf"/>
</dbReference>
<evidence type="ECO:0000256" key="6">
    <source>
        <dbReference type="ARBA" id="ARBA00022723"/>
    </source>
</evidence>
<sequence>MNIDTVIFDLDGTLVHTAPDLLRATNHVLEQNGRKPIALEQLLDTVSFGAKQMIKRGFEITGDPVDEAEMDVMFMRFIDYYIANVAVDSRPFEGCIDLLEKCQASGMKLGVCTNKFETVAVKLLAELDMLKYFAAVVGPDTINIAKPDPAPYRETIKRIGGDIHNSIMVGDSKIDIMTAKAAKVPVIALTFGYSDEPIEELGADYVLGHYDEMAEILLGSLPNRI</sequence>
<protein>
    <recommendedName>
        <fullName evidence="5">phosphoglycolate phosphatase</fullName>
        <ecNumber evidence="5">3.1.3.18</ecNumber>
    </recommendedName>
</protein>
<dbReference type="GO" id="GO:0046872">
    <property type="term" value="F:metal ion binding"/>
    <property type="evidence" value="ECO:0007669"/>
    <property type="project" value="UniProtKB-KW"/>
</dbReference>
<accession>A0A3B0SXH6</accession>
<dbReference type="SFLD" id="SFLDG01129">
    <property type="entry name" value="C1.5:_HAD__Beta-PGM__Phosphata"/>
    <property type="match status" value="1"/>
</dbReference>
<dbReference type="NCBIfam" id="TIGR01549">
    <property type="entry name" value="HAD-SF-IA-v1"/>
    <property type="match status" value="1"/>
</dbReference>
<evidence type="ECO:0000256" key="3">
    <source>
        <dbReference type="ARBA" id="ARBA00004818"/>
    </source>
</evidence>
<dbReference type="Gene3D" id="3.40.50.1000">
    <property type="entry name" value="HAD superfamily/HAD-like"/>
    <property type="match status" value="1"/>
</dbReference>
<evidence type="ECO:0000256" key="7">
    <source>
        <dbReference type="ARBA" id="ARBA00022801"/>
    </source>
</evidence>
<comment type="catalytic activity">
    <reaction evidence="1">
        <text>2-phosphoglycolate + H2O = glycolate + phosphate</text>
        <dbReference type="Rhea" id="RHEA:14369"/>
        <dbReference type="ChEBI" id="CHEBI:15377"/>
        <dbReference type="ChEBI" id="CHEBI:29805"/>
        <dbReference type="ChEBI" id="CHEBI:43474"/>
        <dbReference type="ChEBI" id="CHEBI:58033"/>
        <dbReference type="EC" id="3.1.3.18"/>
    </reaction>
</comment>
<evidence type="ECO:0000256" key="8">
    <source>
        <dbReference type="ARBA" id="ARBA00022842"/>
    </source>
</evidence>
<dbReference type="GO" id="GO:0005975">
    <property type="term" value="P:carbohydrate metabolic process"/>
    <property type="evidence" value="ECO:0007669"/>
    <property type="project" value="InterPro"/>
</dbReference>
<name>A0A3B0SXH6_9ZZZZ</name>
<dbReference type="InterPro" id="IPR050155">
    <property type="entry name" value="HAD-like_hydrolase_sf"/>
</dbReference>
<dbReference type="GO" id="GO:0008967">
    <property type="term" value="F:phosphoglycolate phosphatase activity"/>
    <property type="evidence" value="ECO:0007669"/>
    <property type="project" value="UniProtKB-EC"/>
</dbReference>
<dbReference type="InterPro" id="IPR037512">
    <property type="entry name" value="PGPase_prok"/>
</dbReference>
<comment type="similarity">
    <text evidence="4">Belongs to the HAD-like hydrolase superfamily. CbbY/CbbZ/Gph/YieH family.</text>
</comment>
<evidence type="ECO:0000313" key="10">
    <source>
        <dbReference type="EMBL" id="VAW01194.1"/>
    </source>
</evidence>
<reference evidence="10" key="1">
    <citation type="submission" date="2018-06" db="EMBL/GenBank/DDBJ databases">
        <authorList>
            <person name="Zhirakovskaya E."/>
        </authorList>
    </citation>
    <scope>NUCLEOTIDE SEQUENCE</scope>
</reference>
<keyword evidence="8" id="KW-0460">Magnesium</keyword>